<proteinExistence type="predicted"/>
<dbReference type="Proteomes" id="UP000324222">
    <property type="component" value="Unassembled WGS sequence"/>
</dbReference>
<dbReference type="EMBL" id="VSRR010125670">
    <property type="protein sequence ID" value="MPD01076.1"/>
    <property type="molecule type" value="Genomic_DNA"/>
</dbReference>
<reference evidence="2 3" key="1">
    <citation type="submission" date="2019-05" db="EMBL/GenBank/DDBJ databases">
        <title>Another draft genome of Portunus trituberculatus and its Hox gene families provides insights of decapod evolution.</title>
        <authorList>
            <person name="Jeong J.-H."/>
            <person name="Song I."/>
            <person name="Kim S."/>
            <person name="Choi T."/>
            <person name="Kim D."/>
            <person name="Ryu S."/>
            <person name="Kim W."/>
        </authorList>
    </citation>
    <scope>NUCLEOTIDE SEQUENCE [LARGE SCALE GENOMIC DNA]</scope>
    <source>
        <tissue evidence="2">Muscle</tissue>
    </source>
</reference>
<gene>
    <name evidence="2" type="ORF">E2C01_096588</name>
</gene>
<dbReference type="AlphaFoldDB" id="A0A5B7K2E8"/>
<organism evidence="2 3">
    <name type="scientific">Portunus trituberculatus</name>
    <name type="common">Swimming crab</name>
    <name type="synonym">Neptunus trituberculatus</name>
    <dbReference type="NCBI Taxonomy" id="210409"/>
    <lineage>
        <taxon>Eukaryota</taxon>
        <taxon>Metazoa</taxon>
        <taxon>Ecdysozoa</taxon>
        <taxon>Arthropoda</taxon>
        <taxon>Crustacea</taxon>
        <taxon>Multicrustacea</taxon>
        <taxon>Malacostraca</taxon>
        <taxon>Eumalacostraca</taxon>
        <taxon>Eucarida</taxon>
        <taxon>Decapoda</taxon>
        <taxon>Pleocyemata</taxon>
        <taxon>Brachyura</taxon>
        <taxon>Eubrachyura</taxon>
        <taxon>Portunoidea</taxon>
        <taxon>Portunidae</taxon>
        <taxon>Portuninae</taxon>
        <taxon>Portunus</taxon>
    </lineage>
</organism>
<name>A0A5B7K2E8_PORTR</name>
<sequence length="91" mass="10125">MQSYGPMFRIARDDLIKAQNQWSKKQTKTETFSNPTTSHHSPRPTSTLSGSLSPDDVPLPSLPSSPRTLDTPQPFQDIDVELKSALEEADK</sequence>
<comment type="caution">
    <text evidence="2">The sequence shown here is derived from an EMBL/GenBank/DDBJ whole genome shotgun (WGS) entry which is preliminary data.</text>
</comment>
<feature type="compositionally biased region" description="Low complexity" evidence="1">
    <location>
        <begin position="33"/>
        <end position="72"/>
    </location>
</feature>
<evidence type="ECO:0000313" key="3">
    <source>
        <dbReference type="Proteomes" id="UP000324222"/>
    </source>
</evidence>
<feature type="region of interest" description="Disordered" evidence="1">
    <location>
        <begin position="19"/>
        <end position="75"/>
    </location>
</feature>
<accession>A0A5B7K2E8</accession>
<feature type="compositionally biased region" description="Polar residues" evidence="1">
    <location>
        <begin position="19"/>
        <end position="32"/>
    </location>
</feature>
<evidence type="ECO:0000313" key="2">
    <source>
        <dbReference type="EMBL" id="MPD01076.1"/>
    </source>
</evidence>
<keyword evidence="3" id="KW-1185">Reference proteome</keyword>
<protein>
    <submittedName>
        <fullName evidence="2">Uncharacterized protein</fullName>
    </submittedName>
</protein>
<evidence type="ECO:0000256" key="1">
    <source>
        <dbReference type="SAM" id="MobiDB-lite"/>
    </source>
</evidence>